<dbReference type="AlphaFoldDB" id="A0A4R1BCG6"/>
<dbReference type="Gene3D" id="2.60.120.1440">
    <property type="match status" value="1"/>
</dbReference>
<dbReference type="Gene3D" id="1.25.40.10">
    <property type="entry name" value="Tetratricopeptide repeat domain"/>
    <property type="match status" value="3"/>
</dbReference>
<evidence type="ECO:0000313" key="6">
    <source>
        <dbReference type="EMBL" id="TCJ14648.1"/>
    </source>
</evidence>
<evidence type="ECO:0000256" key="3">
    <source>
        <dbReference type="ARBA" id="ARBA00023237"/>
    </source>
</evidence>
<name>A0A4R1BCG6_9PROT</name>
<dbReference type="InterPro" id="IPR036942">
    <property type="entry name" value="Beta-barrel_TonB_sf"/>
</dbReference>
<protein>
    <submittedName>
        <fullName evidence="6">Tetratricopeptide repeat protein</fullName>
    </submittedName>
</protein>
<evidence type="ECO:0000313" key="7">
    <source>
        <dbReference type="Proteomes" id="UP000295443"/>
    </source>
</evidence>
<dbReference type="Gene3D" id="2.40.170.20">
    <property type="entry name" value="TonB-dependent receptor, beta-barrel domain"/>
    <property type="match status" value="2"/>
</dbReference>
<evidence type="ECO:0000256" key="4">
    <source>
        <dbReference type="SAM" id="SignalP"/>
    </source>
</evidence>
<evidence type="ECO:0000259" key="5">
    <source>
        <dbReference type="Pfam" id="PF04773"/>
    </source>
</evidence>
<evidence type="ECO:0000256" key="2">
    <source>
        <dbReference type="ARBA" id="ARBA00023136"/>
    </source>
</evidence>
<dbReference type="RefSeq" id="WP_131446924.1">
    <property type="nucleotide sequence ID" value="NZ_SJZB01000034.1"/>
</dbReference>
<keyword evidence="2" id="KW-0472">Membrane</keyword>
<dbReference type="OrthoDB" id="8552139at2"/>
<keyword evidence="7" id="KW-1185">Reference proteome</keyword>
<organism evidence="6 7">
    <name type="scientific">Parasulfuritortus cantonensis</name>
    <dbReference type="NCBI Taxonomy" id="2528202"/>
    <lineage>
        <taxon>Bacteria</taxon>
        <taxon>Pseudomonadati</taxon>
        <taxon>Pseudomonadota</taxon>
        <taxon>Betaproteobacteria</taxon>
        <taxon>Nitrosomonadales</taxon>
        <taxon>Thiobacillaceae</taxon>
        <taxon>Parasulfuritortus</taxon>
    </lineage>
</organism>
<evidence type="ECO:0000256" key="1">
    <source>
        <dbReference type="ARBA" id="ARBA00004442"/>
    </source>
</evidence>
<dbReference type="PANTHER" id="PTHR38731">
    <property type="entry name" value="LIPL45-RELATED LIPOPROTEIN-RELATED"/>
    <property type="match status" value="1"/>
</dbReference>
<reference evidence="6 7" key="1">
    <citation type="submission" date="2019-03" db="EMBL/GenBank/DDBJ databases">
        <title>Genome sequence of Thiobacillaceae bacterium LSR1, a sulfur-oxidizing bacterium isolated from freshwater sediment.</title>
        <authorList>
            <person name="Li S."/>
        </authorList>
    </citation>
    <scope>NUCLEOTIDE SEQUENCE [LARGE SCALE GENOMIC DNA]</scope>
    <source>
        <strain evidence="6 7">LSR1</strain>
    </source>
</reference>
<comment type="caution">
    <text evidence="6">The sequence shown here is derived from an EMBL/GenBank/DDBJ whole genome shotgun (WGS) entry which is preliminary data.</text>
</comment>
<accession>A0A4R1BCG6</accession>
<dbReference type="Pfam" id="PF04773">
    <property type="entry name" value="FecR"/>
    <property type="match status" value="1"/>
</dbReference>
<feature type="signal peptide" evidence="4">
    <location>
        <begin position="1"/>
        <end position="18"/>
    </location>
</feature>
<dbReference type="SMART" id="SM00028">
    <property type="entry name" value="TPR"/>
    <property type="match status" value="6"/>
</dbReference>
<proteinExistence type="predicted"/>
<keyword evidence="4" id="KW-0732">Signal</keyword>
<keyword evidence="3" id="KW-0998">Cell outer membrane</keyword>
<dbReference type="Pfam" id="PF13432">
    <property type="entry name" value="TPR_16"/>
    <property type="match status" value="4"/>
</dbReference>
<dbReference type="InterPro" id="IPR006860">
    <property type="entry name" value="FecR"/>
</dbReference>
<dbReference type="InterPro" id="IPR019734">
    <property type="entry name" value="TPR_rpt"/>
</dbReference>
<dbReference type="InterPro" id="IPR011990">
    <property type="entry name" value="TPR-like_helical_dom_sf"/>
</dbReference>
<feature type="domain" description="FecR protein" evidence="5">
    <location>
        <begin position="59"/>
        <end position="155"/>
    </location>
</feature>
<dbReference type="EMBL" id="SJZB01000034">
    <property type="protein sequence ID" value="TCJ14648.1"/>
    <property type="molecule type" value="Genomic_DNA"/>
</dbReference>
<dbReference type="PANTHER" id="PTHR38731:SF3">
    <property type="entry name" value="BLL6125 PROTEIN"/>
    <property type="match status" value="1"/>
</dbReference>
<sequence length="1191" mass="130532">MRYLALFMLCLLGFAAHAETVSGNATLIDLQGKVEYRTGAAATWQAATANQKLQPGQGIRTGRNARAALLLSDRTQIRMNENTVIDIVAVGAAPRSAGQSKFRQMAGRAWVQSKTPPKSLEWQTPTAIAGIRGTDWEMAVAEDGKSTLSVFSGEIAFGNEHGQVSVAADEQAIAEQGKAPVKLTVRNLKDRIQWVTAYRMAPWRFVALDGAGLPDLRQRLATSDDPVARGRILADLGRWADAEHAFAAAGDRPEAALGLAWCKLRQGDAGAAGALLERAGSLKDSAAWAYADAARLIEAGELDAARSALDTLAGRADLGQPAPWLMLSDIDLYQGRGDQALAAVDAGLQRFPEHAGLLARKAEILLLGDRADAALAAADAATSADLASYEGWLVRAEIARRQGDANATLAAYDLAIALKPDDDRAWFGRGGALAERDYVDAARGDLKQAIALDPQGLGYQGELGSLESNAAEWPAAEAAYRAALAANPSDYVALTGLGVLDLKLGRTQAALDNLLKAGVMEPRYARVHVYTAVAYWQLGDRKQAREELGRASQLDDKDPLPYFMAAMMASDLLEPAAAVDAARQAMARLPYLKSLNQLANDQQGSANLGQAFAFMGMEDWARTYAQASYSPLWAGSHLFLADRYQGLYTKNSELFQGLIADPTVFGAGNRFKSLVQAPATNVDLSLRYTKSDSVQGFSPQVQFSGYRPEDKPKAWYLAYENVDWTLADRPYDLDVLTAAFGIKPSESTGVFVFADKSRQDSQPTGSLAGFGNYDVHDKLDTGRMDVGFNYKVDPTSQVWVKAGYFASDESTAGTLTTFMPFAVTADTNVHLPEFGFRHSFIHADKHQMSWGADLADRNTDARLDTDDGWGFLTRDDYRISERSLDLFLSDVYQASATLSLQGDLVYQGQHRRASDQPWYDFFGSGYYAGSKVSESHDVSRLNPRLGAVWHPDDRVWWRLAWQDWLRPAGMSSLGPVATAGIPLDDRLVMRGGELNRVRLQGDFEATPATFLTGYLDYKDIDNNRFDIRPFAVSELESLGKLRPRDYGQLMREDLYEFVDTPDYAGGTIRQAGATVNHMLGKRWGVMAQYQYNDADNKLGSGYAVPYLARHTFAVGATWISPDGWYLAGRLVHRGSRYADEAKLTELDAGFTGDLDVFWQSPDKRWLLRFSANDLFDENLDSQYTAEVNYRF</sequence>
<gene>
    <name evidence="6" type="ORF">EZJ19_09370</name>
</gene>
<dbReference type="GO" id="GO:0009279">
    <property type="term" value="C:cell outer membrane"/>
    <property type="evidence" value="ECO:0007669"/>
    <property type="project" value="UniProtKB-SubCell"/>
</dbReference>
<comment type="subcellular location">
    <subcellularLocation>
        <location evidence="1">Cell outer membrane</location>
    </subcellularLocation>
</comment>
<dbReference type="SUPFAM" id="SSF48452">
    <property type="entry name" value="TPR-like"/>
    <property type="match status" value="2"/>
</dbReference>
<dbReference type="SUPFAM" id="SSF56935">
    <property type="entry name" value="Porins"/>
    <property type="match status" value="1"/>
</dbReference>
<dbReference type="Proteomes" id="UP000295443">
    <property type="component" value="Unassembled WGS sequence"/>
</dbReference>
<feature type="chain" id="PRO_5020482880" evidence="4">
    <location>
        <begin position="19"/>
        <end position="1191"/>
    </location>
</feature>